<feature type="transmembrane region" description="Helical" evidence="1">
    <location>
        <begin position="12"/>
        <end position="37"/>
    </location>
</feature>
<keyword evidence="1" id="KW-0812">Transmembrane</keyword>
<name>A0A512IJR0_9HYPH</name>
<dbReference type="EMBL" id="BJZT01000004">
    <property type="protein sequence ID" value="GEO97946.1"/>
    <property type="molecule type" value="Genomic_DNA"/>
</dbReference>
<dbReference type="GO" id="GO:0006974">
    <property type="term" value="P:DNA damage response"/>
    <property type="evidence" value="ECO:0007669"/>
    <property type="project" value="TreeGrafter"/>
</dbReference>
<feature type="domain" description="YiaAB two helix" evidence="2">
    <location>
        <begin position="13"/>
        <end position="65"/>
    </location>
</feature>
<dbReference type="InterPro" id="IPR038972">
    <property type="entry name" value="YiaA-like"/>
</dbReference>
<dbReference type="AlphaFoldDB" id="A0A512IJR0"/>
<evidence type="ECO:0000259" key="2">
    <source>
        <dbReference type="Pfam" id="PF05360"/>
    </source>
</evidence>
<comment type="caution">
    <text evidence="3">The sequence shown here is derived from an EMBL/GenBank/DDBJ whole genome shotgun (WGS) entry which is preliminary data.</text>
</comment>
<reference evidence="3 4" key="1">
    <citation type="submission" date="2019-07" db="EMBL/GenBank/DDBJ databases">
        <title>Whole genome shotgun sequence of Methylobacterium haplocladii NBRC 107714.</title>
        <authorList>
            <person name="Hosoyama A."/>
            <person name="Uohara A."/>
            <person name="Ohji S."/>
            <person name="Ichikawa N."/>
        </authorList>
    </citation>
    <scope>NUCLEOTIDE SEQUENCE [LARGE SCALE GENOMIC DNA]</scope>
    <source>
        <strain evidence="3 4">NBRC 107714</strain>
    </source>
</reference>
<protein>
    <recommendedName>
        <fullName evidence="2">YiaAB two helix domain-containing protein</fullName>
    </recommendedName>
</protein>
<dbReference type="OrthoDB" id="163792at2"/>
<evidence type="ECO:0000313" key="4">
    <source>
        <dbReference type="Proteomes" id="UP000321258"/>
    </source>
</evidence>
<keyword evidence="4" id="KW-1185">Reference proteome</keyword>
<dbReference type="Pfam" id="PF05360">
    <property type="entry name" value="YiaAB"/>
    <property type="match status" value="1"/>
</dbReference>
<organism evidence="3 4">
    <name type="scientific">Methylobacterium haplocladii</name>
    <dbReference type="NCBI Taxonomy" id="1176176"/>
    <lineage>
        <taxon>Bacteria</taxon>
        <taxon>Pseudomonadati</taxon>
        <taxon>Pseudomonadota</taxon>
        <taxon>Alphaproteobacteria</taxon>
        <taxon>Hyphomicrobiales</taxon>
        <taxon>Methylobacteriaceae</taxon>
        <taxon>Methylobacterium</taxon>
    </lineage>
</organism>
<dbReference type="GO" id="GO:0005886">
    <property type="term" value="C:plasma membrane"/>
    <property type="evidence" value="ECO:0007669"/>
    <property type="project" value="TreeGrafter"/>
</dbReference>
<dbReference type="Proteomes" id="UP000321258">
    <property type="component" value="Unassembled WGS sequence"/>
</dbReference>
<sequence length="91" mass="10278">MTTETNHQHSGAWVSFTYGSFIASAAMVAVGILFMPMDFWMKGYLAMGVVMLVQSCVTCTKTMRDVHEGRRMHNRIEDARTERLLMSVGKD</sequence>
<evidence type="ECO:0000313" key="3">
    <source>
        <dbReference type="EMBL" id="GEO97946.1"/>
    </source>
</evidence>
<dbReference type="RefSeq" id="WP_147076244.1">
    <property type="nucleotide sequence ID" value="NZ_BJZT01000004.1"/>
</dbReference>
<dbReference type="PANTHER" id="PTHR37290:SF1">
    <property type="entry name" value="INNER MEMBRANE PROTEIN YIAA"/>
    <property type="match status" value="1"/>
</dbReference>
<accession>A0A512IJR0</accession>
<gene>
    <name evidence="3" type="ORF">MHA02_03340</name>
</gene>
<evidence type="ECO:0000256" key="1">
    <source>
        <dbReference type="SAM" id="Phobius"/>
    </source>
</evidence>
<keyword evidence="1" id="KW-1133">Transmembrane helix</keyword>
<proteinExistence type="predicted"/>
<dbReference type="PANTHER" id="PTHR37290">
    <property type="entry name" value="INNER MEMBRANE PROTEIN YIAA-RELATED"/>
    <property type="match status" value="1"/>
</dbReference>
<dbReference type="InterPro" id="IPR008024">
    <property type="entry name" value="YiaAB"/>
</dbReference>
<keyword evidence="1" id="KW-0472">Membrane</keyword>